<organism evidence="1 2">
    <name type="scientific">Pyropia yezoensis</name>
    <name type="common">Susabi-nori</name>
    <name type="synonym">Porphyra yezoensis</name>
    <dbReference type="NCBI Taxonomy" id="2788"/>
    <lineage>
        <taxon>Eukaryota</taxon>
        <taxon>Rhodophyta</taxon>
        <taxon>Bangiophyceae</taxon>
        <taxon>Bangiales</taxon>
        <taxon>Bangiaceae</taxon>
        <taxon>Pyropia</taxon>
    </lineage>
</organism>
<accession>A0ACC3BK82</accession>
<evidence type="ECO:0000313" key="2">
    <source>
        <dbReference type="Proteomes" id="UP000798662"/>
    </source>
</evidence>
<name>A0ACC3BK82_PYRYE</name>
<keyword evidence="2" id="KW-1185">Reference proteome</keyword>
<proteinExistence type="predicted"/>
<dbReference type="EMBL" id="CM020618">
    <property type="protein sequence ID" value="KAK1858146.1"/>
    <property type="molecule type" value="Genomic_DNA"/>
</dbReference>
<protein>
    <submittedName>
        <fullName evidence="1">Uncharacterized protein</fullName>
    </submittedName>
</protein>
<comment type="caution">
    <text evidence="1">The sequence shown here is derived from an EMBL/GenBank/DDBJ whole genome shotgun (WGS) entry which is preliminary data.</text>
</comment>
<sequence length="116" mass="12865">MGEHPEGAPMPTLPTSANPWGASGRTRRHSATDKEALAAFGGIEVVEFLRGAEEVAERQAEQQFKLNERREDRESAAALRSMRVEEQRVATELEQARSPAKLKALDILEHLYTANP</sequence>
<reference evidence="1" key="1">
    <citation type="submission" date="2019-11" db="EMBL/GenBank/DDBJ databases">
        <title>Nori genome reveals adaptations in red seaweeds to the harsh intertidal environment.</title>
        <authorList>
            <person name="Wang D."/>
            <person name="Mao Y."/>
        </authorList>
    </citation>
    <scope>NUCLEOTIDE SEQUENCE</scope>
    <source>
        <tissue evidence="1">Gametophyte</tissue>
    </source>
</reference>
<dbReference type="Proteomes" id="UP000798662">
    <property type="component" value="Chromosome 1"/>
</dbReference>
<gene>
    <name evidence="1" type="ORF">I4F81_000758</name>
</gene>
<evidence type="ECO:0000313" key="1">
    <source>
        <dbReference type="EMBL" id="KAK1858146.1"/>
    </source>
</evidence>